<dbReference type="AlphaFoldDB" id="A0A558GAT1"/>
<gene>
    <name evidence="3" type="ORF">FQA18_09440</name>
    <name evidence="2" type="ORF">G3A49_16315</name>
</gene>
<reference evidence="2 5" key="2">
    <citation type="submission" date="2020-02" db="EMBL/GenBank/DDBJ databases">
        <title>Whole genome sequence of Haloferax alexandrinus pws1.</title>
        <authorList>
            <person name="Verma D.K."/>
            <person name="Gopal K."/>
            <person name="Prasad E.S."/>
        </authorList>
    </citation>
    <scope>NUCLEOTIDE SEQUENCE [LARGE SCALE GENOMIC DNA]</scope>
    <source>
        <strain evidence="2">Wsp1</strain>
        <strain evidence="5">wsp1</strain>
    </source>
</reference>
<accession>A0A558GAT1</accession>
<dbReference type="EMBL" id="CP048738">
    <property type="protein sequence ID" value="QIB80155.1"/>
    <property type="molecule type" value="Genomic_DNA"/>
</dbReference>
<evidence type="ECO:0000313" key="2">
    <source>
        <dbReference type="EMBL" id="QIB80155.1"/>
    </source>
</evidence>
<organism evidence="3 4">
    <name type="scientific">Haloferax volcanii</name>
    <name type="common">Halobacterium volcanii</name>
    <dbReference type="NCBI Taxonomy" id="2246"/>
    <lineage>
        <taxon>Archaea</taxon>
        <taxon>Methanobacteriati</taxon>
        <taxon>Methanobacteriota</taxon>
        <taxon>Stenosarchaea group</taxon>
        <taxon>Halobacteria</taxon>
        <taxon>Halobacteriales</taxon>
        <taxon>Haloferacaceae</taxon>
        <taxon>Haloferax</taxon>
    </lineage>
</organism>
<evidence type="ECO:0000256" key="1">
    <source>
        <dbReference type="SAM" id="Coils"/>
    </source>
</evidence>
<evidence type="ECO:0000313" key="3">
    <source>
        <dbReference type="EMBL" id="TVT94873.1"/>
    </source>
</evidence>
<evidence type="ECO:0000313" key="4">
    <source>
        <dbReference type="Proteomes" id="UP000320212"/>
    </source>
</evidence>
<sequence>MSLSEWVNHMVEAGQKKFEIEVTPDETSSELREQRNQLRRELNRARERASQLEEQLYTDERQVIIDFVEQNPGVDEAAIHQHIIETASDRIPDQLDTLEGRKLVRQDGAYYPLEDE</sequence>
<dbReference type="Proteomes" id="UP000465667">
    <property type="component" value="Chromosome"/>
</dbReference>
<proteinExistence type="predicted"/>
<reference evidence="3 4" key="1">
    <citation type="submission" date="2019-07" db="EMBL/GenBank/DDBJ databases">
        <title>Draft genome sequence of Haloferax volcanii SS0101, isolated from salt farm in Samut Sakhon, Thailand.</title>
        <authorList>
            <person name="Wanthongcharoen S."/>
            <person name="Yamprayoonswat W."/>
            <person name="Ruangsuj P."/>
            <person name="Thongpramul N."/>
            <person name="Jumpathong W."/>
            <person name="Sittihan S."/>
            <person name="Kanjanavas P."/>
            <person name="Yasawong M."/>
        </authorList>
    </citation>
    <scope>NUCLEOTIDE SEQUENCE [LARGE SCALE GENOMIC DNA]</scope>
    <source>
        <strain evidence="3 4">SS0101</strain>
    </source>
</reference>
<dbReference type="Proteomes" id="UP000320212">
    <property type="component" value="Unassembled WGS sequence"/>
</dbReference>
<name>A0A558GAT1_HALVO</name>
<evidence type="ECO:0000313" key="5">
    <source>
        <dbReference type="Proteomes" id="UP000465667"/>
    </source>
</evidence>
<dbReference type="EMBL" id="VMTR01000055">
    <property type="protein sequence ID" value="TVT94873.1"/>
    <property type="molecule type" value="Genomic_DNA"/>
</dbReference>
<keyword evidence="1" id="KW-0175">Coiled coil</keyword>
<accession>A0A6C0UX77</accession>
<dbReference type="KEGG" id="hale:G3A49_16315"/>
<feature type="coiled-coil region" evidence="1">
    <location>
        <begin position="28"/>
        <end position="62"/>
    </location>
</feature>
<protein>
    <submittedName>
        <fullName evidence="3">Uncharacterized protein</fullName>
    </submittedName>
</protein>